<dbReference type="Gene3D" id="1.10.246.90">
    <property type="entry name" value="Nop domain"/>
    <property type="match status" value="1"/>
</dbReference>
<evidence type="ECO:0000256" key="1">
    <source>
        <dbReference type="ARBA" id="ARBA00009211"/>
    </source>
</evidence>
<dbReference type="InterPro" id="IPR012976">
    <property type="entry name" value="NOSIC"/>
</dbReference>
<dbReference type="Gene3D" id="1.10.287.660">
    <property type="entry name" value="Helix hairpin bin"/>
    <property type="match status" value="1"/>
</dbReference>
<sequence length="326" mass="36172">MSEISVWFGDLEFEEGKGEFEVVLLEKKEISVLKDRWLSLLNNQKNAGSIQKLSIFPNLVSIAIDAGFVNSSNEYYSLLRDVSIAVSRFQISSSLTDDKKIIQAVETLDDLNETVNHLSERLFEWYGFYYPELAFDEKFVSRVSETPEIAFESKMGAVPDSKDIVLLQSFAKDISNLNSQKSAIEAYIYEKMSSVAPNISEIAGVVLGARLISLSGGLKNLASMPAGSIQVMGAEKAMMKHLRSTAPSPKHGIIFSHPVLNTAPMRLRGKIARTFASSLSLAARTDFYAGKLNPDIEKKLTQKIGQIHKNDAQKQKKTASVKREDI</sequence>
<dbReference type="InterPro" id="IPR002687">
    <property type="entry name" value="Nop_dom"/>
</dbReference>
<dbReference type="InterPro" id="IPR029012">
    <property type="entry name" value="Helix_hairpin_bin_sf"/>
</dbReference>
<dbReference type="InterPro" id="IPR042239">
    <property type="entry name" value="Nop_C"/>
</dbReference>
<keyword evidence="4" id="KW-1185">Reference proteome</keyword>
<dbReference type="Proteomes" id="UP001303587">
    <property type="component" value="Chromosome"/>
</dbReference>
<dbReference type="RefSeq" id="WP_338102065.1">
    <property type="nucleotide sequence ID" value="NZ_CP131060.1"/>
</dbReference>
<organism evidence="3 4">
    <name type="scientific">Methanolapillus millepedarum</name>
    <dbReference type="NCBI Taxonomy" id="3028296"/>
    <lineage>
        <taxon>Archaea</taxon>
        <taxon>Methanobacteriati</taxon>
        <taxon>Methanobacteriota</taxon>
        <taxon>Stenosarchaea group</taxon>
        <taxon>Methanomicrobia</taxon>
        <taxon>Methanosarcinales</taxon>
        <taxon>Methanosarcinaceae</taxon>
        <taxon>Methanolapillus</taxon>
    </lineage>
</organism>
<evidence type="ECO:0000313" key="4">
    <source>
        <dbReference type="Proteomes" id="UP001303587"/>
    </source>
</evidence>
<proteinExistence type="inferred from homology"/>
<dbReference type="Pfam" id="PF01798">
    <property type="entry name" value="Nop"/>
    <property type="match status" value="1"/>
</dbReference>
<dbReference type="PROSITE" id="PS51358">
    <property type="entry name" value="NOP"/>
    <property type="match status" value="1"/>
</dbReference>
<dbReference type="EMBL" id="CP131060">
    <property type="protein sequence ID" value="WNY25710.1"/>
    <property type="molecule type" value="Genomic_DNA"/>
</dbReference>
<evidence type="ECO:0000259" key="2">
    <source>
        <dbReference type="PROSITE" id="PS51358"/>
    </source>
</evidence>
<dbReference type="GO" id="GO:0030515">
    <property type="term" value="F:snoRNA binding"/>
    <property type="evidence" value="ECO:0007669"/>
    <property type="project" value="InterPro"/>
</dbReference>
<accession>A0AA96V528</accession>
<protein>
    <recommendedName>
        <fullName evidence="2">Nop domain-containing protein</fullName>
    </recommendedName>
</protein>
<dbReference type="SMART" id="SM00931">
    <property type="entry name" value="NOSIC"/>
    <property type="match status" value="1"/>
</dbReference>
<name>A0AA96V528_9EURY</name>
<reference evidence="3 4" key="1">
    <citation type="submission" date="2023-07" db="EMBL/GenBank/DDBJ databases">
        <title>Closed genoem sequence of Methanosarcinaceae archaeon Ac7.</title>
        <authorList>
            <person name="Poehlein A."/>
            <person name="Protasov E."/>
            <person name="Platt K."/>
            <person name="Reeh H."/>
            <person name="Daniel R."/>
            <person name="Brune A."/>
        </authorList>
    </citation>
    <scope>NUCLEOTIDE SEQUENCE [LARGE SCALE GENOMIC DNA]</scope>
    <source>
        <strain evidence="3 4">Ac7</strain>
    </source>
</reference>
<dbReference type="InterPro" id="IPR045056">
    <property type="entry name" value="Nop56/Nop58"/>
</dbReference>
<dbReference type="PANTHER" id="PTHR10894">
    <property type="entry name" value="NUCLEOLAR PROTEIN 5 NUCLEOLAR PROTEIN NOP5 NOP58"/>
    <property type="match status" value="1"/>
</dbReference>
<dbReference type="GeneID" id="89230372"/>
<feature type="domain" description="Nop" evidence="2">
    <location>
        <begin position="195"/>
        <end position="309"/>
    </location>
</feature>
<dbReference type="AlphaFoldDB" id="A0AA96V528"/>
<evidence type="ECO:0000313" key="3">
    <source>
        <dbReference type="EMBL" id="WNY25710.1"/>
    </source>
</evidence>
<dbReference type="PANTHER" id="PTHR10894:SF0">
    <property type="entry name" value="NUCLEOLAR PROTEIN 56"/>
    <property type="match status" value="1"/>
</dbReference>
<gene>
    <name evidence="3" type="ORF">MsAc7_12680</name>
</gene>
<comment type="similarity">
    <text evidence="1">Belongs to the NOP5/NOP56 family.</text>
</comment>
<dbReference type="SUPFAM" id="SSF89124">
    <property type="entry name" value="Nop domain"/>
    <property type="match status" value="1"/>
</dbReference>
<dbReference type="GO" id="GO:0031428">
    <property type="term" value="C:box C/D methylation guide snoRNP complex"/>
    <property type="evidence" value="ECO:0007669"/>
    <property type="project" value="InterPro"/>
</dbReference>
<dbReference type="InterPro" id="IPR036070">
    <property type="entry name" value="Nop_dom_sf"/>
</dbReference>